<proteinExistence type="predicted"/>
<dbReference type="SUPFAM" id="SSF52540">
    <property type="entry name" value="P-loop containing nucleoside triphosphate hydrolases"/>
    <property type="match status" value="1"/>
</dbReference>
<dbReference type="InterPro" id="IPR027417">
    <property type="entry name" value="P-loop_NTPase"/>
</dbReference>
<dbReference type="PANTHER" id="PTHR42700">
    <property type="entry name" value="SULFATE ADENYLYLTRANSFERASE"/>
    <property type="match status" value="1"/>
</dbReference>
<evidence type="ECO:0000313" key="4">
    <source>
        <dbReference type="Proteomes" id="UP001501102"/>
    </source>
</evidence>
<comment type="caution">
    <text evidence="3">The sequence shown here is derived from an EMBL/GenBank/DDBJ whole genome shotgun (WGS) entry which is preliminary data.</text>
</comment>
<organism evidence="3 4">
    <name type="scientific">Streptomyces thioluteus</name>
    <dbReference type="NCBI Taxonomy" id="66431"/>
    <lineage>
        <taxon>Bacteria</taxon>
        <taxon>Bacillati</taxon>
        <taxon>Actinomycetota</taxon>
        <taxon>Actinomycetes</taxon>
        <taxon>Kitasatosporales</taxon>
        <taxon>Streptomycetaceae</taxon>
        <taxon>Streptomyces</taxon>
    </lineage>
</organism>
<dbReference type="InterPro" id="IPR059117">
    <property type="entry name" value="APS_kinase_dom"/>
</dbReference>
<gene>
    <name evidence="3" type="ORF">GCM10020221_18360</name>
</gene>
<name>A0ABP6J8K9_STRTU</name>
<keyword evidence="4" id="KW-1185">Reference proteome</keyword>
<evidence type="ECO:0000313" key="3">
    <source>
        <dbReference type="EMBL" id="GAA2922548.1"/>
    </source>
</evidence>
<accession>A0ABP6J8K9</accession>
<dbReference type="PANTHER" id="PTHR42700:SF1">
    <property type="entry name" value="SULFATE ADENYLYLTRANSFERASE"/>
    <property type="match status" value="1"/>
</dbReference>
<dbReference type="EMBL" id="BAAAXZ010000069">
    <property type="protein sequence ID" value="GAA2922548.1"/>
    <property type="molecule type" value="Genomic_DNA"/>
</dbReference>
<dbReference type="Pfam" id="PF01583">
    <property type="entry name" value="APS_kinase"/>
    <property type="match status" value="1"/>
</dbReference>
<feature type="domain" description="APS kinase" evidence="2">
    <location>
        <begin position="2"/>
        <end position="144"/>
    </location>
</feature>
<dbReference type="Proteomes" id="UP001501102">
    <property type="component" value="Unassembled WGS sequence"/>
</dbReference>
<sequence length="166" mass="18249">MLWITGLSGAGKSTVAGLLRDRLVARGGLPVVLDGDRLRETLPVRFGHREADRRRLARYYGGLAGELAHQGHLVICATVSLFHEAHAWNRRNLPGYFEVWLRVPIEDLRRREGRAALYGAADTRDVVGIGTRAEFPLAADLVVDNCGGTTAGQTADTILRHWADRA</sequence>
<keyword evidence="1" id="KW-0808">Transferase</keyword>
<reference evidence="4" key="1">
    <citation type="journal article" date="2019" name="Int. J. Syst. Evol. Microbiol.">
        <title>The Global Catalogue of Microorganisms (GCM) 10K type strain sequencing project: providing services to taxonomists for standard genome sequencing and annotation.</title>
        <authorList>
            <consortium name="The Broad Institute Genomics Platform"/>
            <consortium name="The Broad Institute Genome Sequencing Center for Infectious Disease"/>
            <person name="Wu L."/>
            <person name="Ma J."/>
        </authorList>
    </citation>
    <scope>NUCLEOTIDE SEQUENCE [LARGE SCALE GENOMIC DNA]</scope>
    <source>
        <strain evidence="4">JCM 4087</strain>
    </source>
</reference>
<dbReference type="Gene3D" id="3.40.50.300">
    <property type="entry name" value="P-loop containing nucleotide triphosphate hydrolases"/>
    <property type="match status" value="1"/>
</dbReference>
<protein>
    <recommendedName>
        <fullName evidence="2">APS kinase domain-containing protein</fullName>
    </recommendedName>
</protein>
<dbReference type="InterPro" id="IPR050512">
    <property type="entry name" value="Sulf_AdTrans/APS_kinase"/>
</dbReference>
<evidence type="ECO:0000259" key="2">
    <source>
        <dbReference type="Pfam" id="PF01583"/>
    </source>
</evidence>
<evidence type="ECO:0000256" key="1">
    <source>
        <dbReference type="ARBA" id="ARBA00022679"/>
    </source>
</evidence>